<gene>
    <name evidence="2" type="ORF">Q760_11470</name>
</gene>
<keyword evidence="1" id="KW-1133">Transmembrane helix</keyword>
<dbReference type="EMBL" id="AXNT01000036">
    <property type="protein sequence ID" value="KGM02769.1"/>
    <property type="molecule type" value="Genomic_DNA"/>
</dbReference>
<protein>
    <submittedName>
        <fullName evidence="2">Uncharacterized protein</fullName>
    </submittedName>
</protein>
<dbReference type="Proteomes" id="UP000029833">
    <property type="component" value="Unassembled WGS sequence"/>
</dbReference>
<feature type="transmembrane region" description="Helical" evidence="1">
    <location>
        <begin position="21"/>
        <end position="42"/>
    </location>
</feature>
<feature type="transmembrane region" description="Helical" evidence="1">
    <location>
        <begin position="48"/>
        <end position="67"/>
    </location>
</feature>
<evidence type="ECO:0000256" key="1">
    <source>
        <dbReference type="SAM" id="Phobius"/>
    </source>
</evidence>
<accession>A0A0A0BA98</accession>
<organism evidence="2 3">
    <name type="scientific">Cellulomonas cellasea DSM 20118</name>
    <dbReference type="NCBI Taxonomy" id="1408250"/>
    <lineage>
        <taxon>Bacteria</taxon>
        <taxon>Bacillati</taxon>
        <taxon>Actinomycetota</taxon>
        <taxon>Actinomycetes</taxon>
        <taxon>Micrococcales</taxon>
        <taxon>Cellulomonadaceae</taxon>
        <taxon>Cellulomonas</taxon>
    </lineage>
</organism>
<name>A0A0A0BA98_9CELL</name>
<comment type="caution">
    <text evidence="2">The sequence shown here is derived from an EMBL/GenBank/DDBJ whole genome shotgun (WGS) entry which is preliminary data.</text>
</comment>
<dbReference type="OrthoDB" id="9982230at2"/>
<keyword evidence="1" id="KW-0812">Transmembrane</keyword>
<evidence type="ECO:0000313" key="2">
    <source>
        <dbReference type="EMBL" id="KGM02769.1"/>
    </source>
</evidence>
<keyword evidence="3" id="KW-1185">Reference proteome</keyword>
<dbReference type="STRING" id="1408250.Q760_11470"/>
<dbReference type="RefSeq" id="WP_034627781.1">
    <property type="nucleotide sequence ID" value="NZ_AXNT01000036.1"/>
</dbReference>
<evidence type="ECO:0000313" key="3">
    <source>
        <dbReference type="Proteomes" id="UP000029833"/>
    </source>
</evidence>
<reference evidence="2 3" key="1">
    <citation type="submission" date="2013-10" db="EMBL/GenBank/DDBJ databases">
        <authorList>
            <person name="Wang G."/>
            <person name="Zhuang W."/>
        </authorList>
    </citation>
    <scope>NUCLEOTIDE SEQUENCE [LARGE SCALE GENOMIC DNA]</scope>
    <source>
        <strain evidence="2 3">DSM 20118</strain>
    </source>
</reference>
<proteinExistence type="predicted"/>
<dbReference type="AlphaFoldDB" id="A0A0A0BA98"/>
<sequence>MSNDGAGVPDHEATPQRAKGIVLFVLTFAIFLAGFWIMAVGFDQQSGLIFGGGILASTLGVILPSILEP</sequence>
<keyword evidence="1" id="KW-0472">Membrane</keyword>